<keyword evidence="5 9" id="KW-0798">TonB box</keyword>
<feature type="compositionally biased region" description="Acidic residues" evidence="10">
    <location>
        <begin position="301"/>
        <end position="322"/>
    </location>
</feature>
<evidence type="ECO:0000256" key="7">
    <source>
        <dbReference type="ARBA" id="ARBA00023237"/>
    </source>
</evidence>
<evidence type="ECO:0000256" key="10">
    <source>
        <dbReference type="SAM" id="MobiDB-lite"/>
    </source>
</evidence>
<dbReference type="InterPro" id="IPR000531">
    <property type="entry name" value="Beta-barrel_TonB"/>
</dbReference>
<evidence type="ECO:0000256" key="4">
    <source>
        <dbReference type="ARBA" id="ARBA00022692"/>
    </source>
</evidence>
<evidence type="ECO:0000256" key="2">
    <source>
        <dbReference type="ARBA" id="ARBA00022448"/>
    </source>
</evidence>
<dbReference type="PANTHER" id="PTHR30069:SF40">
    <property type="entry name" value="TONB-DEPENDENT RECEPTOR NMB0964-RELATED"/>
    <property type="match status" value="1"/>
</dbReference>
<evidence type="ECO:0000313" key="14">
    <source>
        <dbReference type="EMBL" id="RKR03968.1"/>
    </source>
</evidence>
<comment type="subcellular location">
    <subcellularLocation>
        <location evidence="1 8">Cell outer membrane</location>
        <topology evidence="1 8">Multi-pass membrane protein</topology>
    </subcellularLocation>
</comment>
<evidence type="ECO:0000256" key="9">
    <source>
        <dbReference type="RuleBase" id="RU003357"/>
    </source>
</evidence>
<dbReference type="GO" id="GO:0009279">
    <property type="term" value="C:cell outer membrane"/>
    <property type="evidence" value="ECO:0007669"/>
    <property type="project" value="UniProtKB-SubCell"/>
</dbReference>
<evidence type="ECO:0000256" key="8">
    <source>
        <dbReference type="PROSITE-ProRule" id="PRU01360"/>
    </source>
</evidence>
<evidence type="ECO:0000256" key="5">
    <source>
        <dbReference type="ARBA" id="ARBA00023077"/>
    </source>
</evidence>
<dbReference type="GO" id="GO:0044718">
    <property type="term" value="P:siderophore transmembrane transport"/>
    <property type="evidence" value="ECO:0007669"/>
    <property type="project" value="TreeGrafter"/>
</dbReference>
<evidence type="ECO:0000256" key="3">
    <source>
        <dbReference type="ARBA" id="ARBA00022452"/>
    </source>
</evidence>
<dbReference type="Gene3D" id="2.40.170.20">
    <property type="entry name" value="TonB-dependent receptor, beta-barrel domain"/>
    <property type="match status" value="1"/>
</dbReference>
<keyword evidence="7 8" id="KW-0998">Cell outer membrane</keyword>
<dbReference type="InterPro" id="IPR037066">
    <property type="entry name" value="Plug_dom_sf"/>
</dbReference>
<dbReference type="Pfam" id="PF00593">
    <property type="entry name" value="TonB_dep_Rec_b-barrel"/>
    <property type="match status" value="1"/>
</dbReference>
<gene>
    <name evidence="14" type="ORF">C7435_0411</name>
</gene>
<dbReference type="OrthoDB" id="9795928at2"/>
<proteinExistence type="inferred from homology"/>
<evidence type="ECO:0000259" key="13">
    <source>
        <dbReference type="Pfam" id="PF07715"/>
    </source>
</evidence>
<organism evidence="14 15">
    <name type="scientific">Maricaulis maris</name>
    <dbReference type="NCBI Taxonomy" id="74318"/>
    <lineage>
        <taxon>Bacteria</taxon>
        <taxon>Pseudomonadati</taxon>
        <taxon>Pseudomonadota</taxon>
        <taxon>Alphaproteobacteria</taxon>
        <taxon>Maricaulales</taxon>
        <taxon>Maricaulaceae</taxon>
        <taxon>Maricaulis</taxon>
    </lineage>
</organism>
<dbReference type="Gene3D" id="2.170.130.10">
    <property type="entry name" value="TonB-dependent receptor, plug domain"/>
    <property type="match status" value="1"/>
</dbReference>
<dbReference type="EMBL" id="RBIM01000001">
    <property type="protein sequence ID" value="RKR03968.1"/>
    <property type="molecule type" value="Genomic_DNA"/>
</dbReference>
<evidence type="ECO:0000259" key="12">
    <source>
        <dbReference type="Pfam" id="PF00593"/>
    </source>
</evidence>
<evidence type="ECO:0000256" key="1">
    <source>
        <dbReference type="ARBA" id="ARBA00004571"/>
    </source>
</evidence>
<reference evidence="14 15" key="1">
    <citation type="submission" date="2018-10" db="EMBL/GenBank/DDBJ databases">
        <title>Genomic Encyclopedia of Type Strains, Phase IV (KMG-IV): sequencing the most valuable type-strain genomes for metagenomic binning, comparative biology and taxonomic classification.</title>
        <authorList>
            <person name="Goeker M."/>
        </authorList>
    </citation>
    <scope>NUCLEOTIDE SEQUENCE [LARGE SCALE GENOMIC DNA]</scope>
    <source>
        <strain evidence="14 15">DSM 4734</strain>
    </source>
</reference>
<feature type="region of interest" description="Disordered" evidence="10">
    <location>
        <begin position="291"/>
        <end position="330"/>
    </location>
</feature>
<evidence type="ECO:0000313" key="15">
    <source>
        <dbReference type="Proteomes" id="UP000273675"/>
    </source>
</evidence>
<keyword evidence="3 8" id="KW-1134">Transmembrane beta strand</keyword>
<feature type="region of interest" description="Disordered" evidence="10">
    <location>
        <begin position="228"/>
        <end position="259"/>
    </location>
</feature>
<dbReference type="PROSITE" id="PS52016">
    <property type="entry name" value="TONB_DEPENDENT_REC_3"/>
    <property type="match status" value="1"/>
</dbReference>
<keyword evidence="2 8" id="KW-0813">Transport</keyword>
<feature type="domain" description="TonB-dependent receptor-like beta-barrel" evidence="12">
    <location>
        <begin position="312"/>
        <end position="687"/>
    </location>
</feature>
<dbReference type="PANTHER" id="PTHR30069">
    <property type="entry name" value="TONB-DEPENDENT OUTER MEMBRANE RECEPTOR"/>
    <property type="match status" value="1"/>
</dbReference>
<feature type="compositionally biased region" description="Acidic residues" evidence="10">
    <location>
        <begin position="228"/>
        <end position="247"/>
    </location>
</feature>
<comment type="caution">
    <text evidence="14">The sequence shown here is derived from an EMBL/GenBank/DDBJ whole genome shotgun (WGS) entry which is preliminary data.</text>
</comment>
<dbReference type="InterPro" id="IPR036942">
    <property type="entry name" value="Beta-barrel_TonB_sf"/>
</dbReference>
<dbReference type="GO" id="GO:0015344">
    <property type="term" value="F:siderophore uptake transmembrane transporter activity"/>
    <property type="evidence" value="ECO:0007669"/>
    <property type="project" value="TreeGrafter"/>
</dbReference>
<name>A0A495DM26_9PROT</name>
<keyword evidence="6 8" id="KW-0472">Membrane</keyword>
<evidence type="ECO:0000256" key="6">
    <source>
        <dbReference type="ARBA" id="ARBA00023136"/>
    </source>
</evidence>
<dbReference type="InterPro" id="IPR039426">
    <property type="entry name" value="TonB-dep_rcpt-like"/>
</dbReference>
<keyword evidence="14" id="KW-0675">Receptor</keyword>
<dbReference type="InterPro" id="IPR012910">
    <property type="entry name" value="Plug_dom"/>
</dbReference>
<feature type="chain" id="PRO_5019759272" evidence="11">
    <location>
        <begin position="27"/>
        <end position="718"/>
    </location>
</feature>
<dbReference type="Proteomes" id="UP000273675">
    <property type="component" value="Unassembled WGS sequence"/>
</dbReference>
<comment type="similarity">
    <text evidence="8 9">Belongs to the TonB-dependent receptor family.</text>
</comment>
<dbReference type="Pfam" id="PF07715">
    <property type="entry name" value="Plug"/>
    <property type="match status" value="1"/>
</dbReference>
<sequence>MFARLTTSTACIALLAGAGLGGTVSAQETDRDEDVILVTSSALGVGADEVAGAVEIVDRRHLEDNLSGSLADTIAHEPGVSTTYFGPAASRPVIRGLGADRVRVLVNGVGLIDASTNSPDHAVASEALEAESVEILRGPAAIAYGGGAIGGVVNVIDGRIPEARVEDGLEGRFYGSMTSVDDGETAAGRVRFNAGQFVVSLEGLMRTAQPYDIPGYAESEAFRLFEEAEEEHHDDDDHDEDHEDEHEDEHPYGSVENSGLDFRSASAGISWVGSNGFIGVAIKQSNALYGIPGGHAHGEEEHDEDHDEDHDDDHDDDHEDHDEEHGHDESVRIDLEQTRFDLRGEWRNLGAHIERVKFSFGTGSYEHVELEGDEIGTLFTNDGWEGRVEARHTPIALWGGSWEGAAGIQAFNRDFAAIGEEAYVPPSETADWGVFFVERWDAESWGLEGGLRFESRDLDTATDSRSFDTASISGSVFVRPARDTFLAFTLSSSERAPTDVELFADGPHVASSTFELGDPDLGVERAVSAELTARTRFADWALEASVFRADYDGFIAAYATGAEDHGFPVYAYSQDDVVLSGFEGRLEGPLGAWGGWDFDGELTGEYVEASLDAGGDLPRLPPLSVTAGVSASRAGHDLHLEAEWADVQDNTAPFELKSQSYVLFNARWSFEPVESRDMRVILEARNLTDAEARLHTSFLKDQVPLPGRNFRAALVLDF</sequence>
<protein>
    <submittedName>
        <fullName evidence="14">Iron complex outermembrane receptor protein</fullName>
    </submittedName>
</protein>
<accession>A0A495DM26</accession>
<feature type="signal peptide" evidence="11">
    <location>
        <begin position="1"/>
        <end position="26"/>
    </location>
</feature>
<keyword evidence="11" id="KW-0732">Signal</keyword>
<evidence type="ECO:0000256" key="11">
    <source>
        <dbReference type="SAM" id="SignalP"/>
    </source>
</evidence>
<dbReference type="SUPFAM" id="SSF56935">
    <property type="entry name" value="Porins"/>
    <property type="match status" value="1"/>
</dbReference>
<dbReference type="RefSeq" id="WP_121209830.1">
    <property type="nucleotide sequence ID" value="NZ_RBIM01000001.1"/>
</dbReference>
<keyword evidence="4 8" id="KW-0812">Transmembrane</keyword>
<dbReference type="AlphaFoldDB" id="A0A495DM26"/>
<feature type="domain" description="TonB-dependent receptor plug" evidence="13">
    <location>
        <begin position="49"/>
        <end position="152"/>
    </location>
</feature>